<dbReference type="InterPro" id="IPR001156">
    <property type="entry name" value="Transferrin-like_dom"/>
</dbReference>
<keyword evidence="6" id="KW-0408">Iron</keyword>
<sequence>MLSTIYFSEFLKYIFLLLCISLPLTVSGQNYLVDTVRDNFNTNITWCTTSVEEQNKCAALSLAVERDISSFGRDFKKVICKLGSNKDDCMNLLDQDLADLAVLDPGEVFIGGRYHSLVPILQEVYSAGQTHYYSVAVVKRGSLPDLRSLRDIRNKKACFAGVGTLAGWVIPIYTLMKEGGLEIYDCNNHVKSAIKYFGPSCAVNSLIDKYNPIGDNSDKLCQICGATLAGQKCTPKDPYYGYEGAFRCLLEKGDIAFLKHSTIQELLQKNIEFGSVREDQFELICRDGSRRPVNDYLRCNWGRSPSDAVVTSSVKPAEVRRQYQRFLEQIARLYGGKYNSTYNSNPYSGYNQNDQYHYYEQNTNQIAFEQFKLFESVPKYGTKYNLIFKDNTNNLRSLEEGSQTYSGFLQESLKMILGIRECTVNTVRLCVTSDAELEKCIRMKIALKAQLLKPEMICFKDHSQISCMQSIRNGNADVAVFDAGDVYTAGLHYELVPFMSEVYNLGKPEYYVVAVAKEEDPDTDLTYLRGKNTCHSGINMAAGWVVPMAFLISNEWIRSYGCNSIRAAAEYFTKSCIPGALSSEYNDDVPYDNMCDLCHGSSFKYCRRDASEDYFGHTGAFRCLVEGGGDVAFVKHTTVLENTDGKRKEFWARNTLRGDFELLCPDGKRGQVEDYKKCALGKVKANALVTRGGYGYNETEITAYTNLFLYAQQFYGSKDIDDFSFSMFSSPPPYTDLIFQDATTQLMIVPPNERNFRSYLGNDFLRAKRIVDCHASVDKRHISVLTLILSLLFIRLS</sequence>
<keyword evidence="3" id="KW-0677">Repeat</keyword>
<feature type="disulfide bond" evidence="7">
    <location>
        <begin position="47"/>
        <end position="89"/>
    </location>
</feature>
<dbReference type="GO" id="GO:0005769">
    <property type="term" value="C:early endosome"/>
    <property type="evidence" value="ECO:0007669"/>
    <property type="project" value="TreeGrafter"/>
</dbReference>
<feature type="binding site" evidence="5">
    <location>
        <position position="542"/>
    </location>
    <ligand>
        <name>hydrogencarbonate</name>
        <dbReference type="ChEBI" id="CHEBI:17544"/>
        <label>1</label>
    </ligand>
</feature>
<evidence type="ECO:0000256" key="8">
    <source>
        <dbReference type="SAM" id="SignalP"/>
    </source>
</evidence>
<evidence type="ECO:0000256" key="2">
    <source>
        <dbReference type="ARBA" id="ARBA00022525"/>
    </source>
</evidence>
<dbReference type="PANTHER" id="PTHR11485">
    <property type="entry name" value="TRANSFERRIN"/>
    <property type="match status" value="1"/>
</dbReference>
<feature type="disulfide bond" evidence="7">
    <location>
        <begin position="285"/>
        <end position="299"/>
    </location>
</feature>
<comment type="caution">
    <text evidence="10">The sequence shown here is derived from an EMBL/GenBank/DDBJ whole genome shotgun (WGS) entry which is preliminary data.</text>
</comment>
<feature type="disulfide bond" evidence="7">
    <location>
        <begin position="562"/>
        <end position="773"/>
    </location>
</feature>
<dbReference type="SUPFAM" id="SSF53850">
    <property type="entry name" value="Periplasmic binding protein-like II"/>
    <property type="match status" value="2"/>
</dbReference>
<dbReference type="PIRSF" id="PIRSF002549">
    <property type="entry name" value="Transferrin"/>
    <property type="match status" value="1"/>
</dbReference>
<feature type="binding site" evidence="6">
    <location>
        <position position="132"/>
    </location>
    <ligand>
        <name>Fe(3+)</name>
        <dbReference type="ChEBI" id="CHEBI:29034"/>
        <label>1</label>
    </ligand>
</feature>
<feature type="disulfide bond" evidence="7">
    <location>
        <begin position="430"/>
        <end position="467"/>
    </location>
</feature>
<feature type="binding site" evidence="6">
    <location>
        <position position="104"/>
    </location>
    <ligand>
        <name>Fe(3+)</name>
        <dbReference type="ChEBI" id="CHEBI:29034"/>
        <label>1</label>
    </ligand>
</feature>
<dbReference type="CDD" id="cd13529">
    <property type="entry name" value="PBP2_transferrin"/>
    <property type="match status" value="2"/>
</dbReference>
<feature type="binding site" evidence="6">
    <location>
        <position position="482"/>
    </location>
    <ligand>
        <name>Fe(3+)</name>
        <dbReference type="ChEBI" id="CHEBI:29034"/>
        <label>1</label>
    </ligand>
</feature>
<feature type="binding site" evidence="6">
    <location>
        <position position="510"/>
    </location>
    <ligand>
        <name>Fe(3+)</name>
        <dbReference type="ChEBI" id="CHEBI:29034"/>
        <label>1</label>
    </ligand>
</feature>
<dbReference type="GO" id="GO:0055037">
    <property type="term" value="C:recycling endosome"/>
    <property type="evidence" value="ECO:0007669"/>
    <property type="project" value="TreeGrafter"/>
</dbReference>
<feature type="binding site" evidence="5">
    <location>
        <position position="543"/>
    </location>
    <ligand>
        <name>hydrogencarbonate</name>
        <dbReference type="ChEBI" id="CHEBI:17544"/>
        <label>1</label>
    </ligand>
</feature>
<dbReference type="GO" id="GO:0005886">
    <property type="term" value="C:plasma membrane"/>
    <property type="evidence" value="ECO:0007669"/>
    <property type="project" value="TreeGrafter"/>
</dbReference>
<keyword evidence="8" id="KW-0732">Signal</keyword>
<evidence type="ECO:0000256" key="4">
    <source>
        <dbReference type="ARBA" id="ARBA00023157"/>
    </source>
</evidence>
<name>A0AAW2I5Z1_9NEOP</name>
<feature type="signal peptide" evidence="8">
    <location>
        <begin position="1"/>
        <end position="28"/>
    </location>
</feature>
<dbReference type="EMBL" id="JARGDH010000002">
    <property type="protein sequence ID" value="KAL0277539.1"/>
    <property type="molecule type" value="Genomic_DNA"/>
</dbReference>
<dbReference type="PRINTS" id="PR00422">
    <property type="entry name" value="TRANSFERRIN"/>
</dbReference>
<dbReference type="GO" id="GO:0005615">
    <property type="term" value="C:extracellular space"/>
    <property type="evidence" value="ECO:0007669"/>
    <property type="project" value="InterPro"/>
</dbReference>
<feature type="disulfide bond" evidence="7">
    <location>
        <begin position="440"/>
        <end position="458"/>
    </location>
</feature>
<evidence type="ECO:0000256" key="1">
    <source>
        <dbReference type="ARBA" id="ARBA00004613"/>
    </source>
</evidence>
<feature type="disulfide bond" evidence="7">
    <location>
        <begin position="201"/>
        <end position="224"/>
    </location>
</feature>
<feature type="binding site" evidence="6">
    <location>
        <position position="242"/>
    </location>
    <ligand>
        <name>Fe(3+)</name>
        <dbReference type="ChEBI" id="CHEBI:29034"/>
        <label>1</label>
    </ligand>
</feature>
<feature type="disulfide bond" evidence="7">
    <location>
        <begin position="534"/>
        <end position="623"/>
    </location>
</feature>
<dbReference type="FunFam" id="3.40.190.10:FF:000095">
    <property type="entry name" value="Lactotransferrin"/>
    <property type="match status" value="1"/>
</dbReference>
<gene>
    <name evidence="10" type="ORF">PYX00_004787</name>
</gene>
<evidence type="ECO:0000256" key="3">
    <source>
        <dbReference type="ARBA" id="ARBA00022737"/>
    </source>
</evidence>
<protein>
    <recommendedName>
        <fullName evidence="9">Transferrin-like domain-containing protein</fullName>
    </recommendedName>
</protein>
<proteinExistence type="predicted"/>
<dbReference type="AlphaFoldDB" id="A0AAW2I5Z1"/>
<dbReference type="PANTHER" id="PTHR11485:SF29">
    <property type="entry name" value="TRANSFERRIN 2"/>
    <property type="match status" value="1"/>
</dbReference>
<feature type="binding site" evidence="5">
    <location>
        <position position="166"/>
    </location>
    <ligand>
        <name>hydrogencarbonate</name>
        <dbReference type="ChEBI" id="CHEBI:17544"/>
        <label>1</label>
    </ligand>
</feature>
<evidence type="ECO:0000256" key="6">
    <source>
        <dbReference type="PIRSR" id="PIRSR002549-3"/>
    </source>
</evidence>
<accession>A0AAW2I5Z1</accession>
<evidence type="ECO:0000259" key="9">
    <source>
        <dbReference type="PROSITE" id="PS51408"/>
    </source>
</evidence>
<keyword evidence="2" id="KW-0964">Secreted</keyword>
<organism evidence="10">
    <name type="scientific">Menopon gallinae</name>
    <name type="common">poultry shaft louse</name>
    <dbReference type="NCBI Taxonomy" id="328185"/>
    <lineage>
        <taxon>Eukaryota</taxon>
        <taxon>Metazoa</taxon>
        <taxon>Ecdysozoa</taxon>
        <taxon>Arthropoda</taxon>
        <taxon>Hexapoda</taxon>
        <taxon>Insecta</taxon>
        <taxon>Pterygota</taxon>
        <taxon>Neoptera</taxon>
        <taxon>Paraneoptera</taxon>
        <taxon>Psocodea</taxon>
        <taxon>Troctomorpha</taxon>
        <taxon>Phthiraptera</taxon>
        <taxon>Amblycera</taxon>
        <taxon>Menoponidae</taxon>
        <taxon>Menopon</taxon>
    </lineage>
</organism>
<evidence type="ECO:0000256" key="7">
    <source>
        <dbReference type="PIRSR" id="PIRSR002549-4"/>
    </source>
</evidence>
<keyword evidence="4 7" id="KW-1015">Disulfide bond</keyword>
<dbReference type="SMART" id="SM00094">
    <property type="entry name" value="TR_FER"/>
    <property type="match status" value="2"/>
</dbReference>
<feature type="domain" description="Transferrin-like" evidence="9">
    <location>
        <begin position="44"/>
        <end position="414"/>
    </location>
</feature>
<feature type="domain" description="Transferrin-like" evidence="9">
    <location>
        <begin position="427"/>
        <end position="773"/>
    </location>
</feature>
<feature type="disulfide bond" evidence="7">
    <location>
        <begin position="595"/>
        <end position="606"/>
    </location>
</feature>
<dbReference type="PROSITE" id="PS51408">
    <property type="entry name" value="TRANSFERRIN_LIKE_4"/>
    <property type="match status" value="2"/>
</dbReference>
<dbReference type="InterPro" id="IPR018195">
    <property type="entry name" value="Transferrin_Fe_BS"/>
</dbReference>
<dbReference type="GO" id="GO:0006826">
    <property type="term" value="P:iron ion transport"/>
    <property type="evidence" value="ECO:0007669"/>
    <property type="project" value="TreeGrafter"/>
</dbReference>
<evidence type="ECO:0000313" key="10">
    <source>
        <dbReference type="EMBL" id="KAL0277539.1"/>
    </source>
</evidence>
<keyword evidence="6" id="KW-0479">Metal-binding</keyword>
<feature type="disulfide bond" evidence="7">
    <location>
        <begin position="158"/>
        <end position="248"/>
    </location>
</feature>
<dbReference type="Pfam" id="PF00405">
    <property type="entry name" value="Transferrin"/>
    <property type="match status" value="2"/>
</dbReference>
<feature type="chain" id="PRO_5043991167" description="Transferrin-like domain-containing protein" evidence="8">
    <location>
        <begin position="29"/>
        <end position="797"/>
    </location>
</feature>
<feature type="binding site" evidence="5">
    <location>
        <position position="167"/>
    </location>
    <ligand>
        <name>hydrogencarbonate</name>
        <dbReference type="ChEBI" id="CHEBI:17544"/>
        <label>1</label>
    </ligand>
</feature>
<feature type="disulfide bond" evidence="7">
    <location>
        <begin position="664"/>
        <end position="678"/>
    </location>
</feature>
<dbReference type="Gene3D" id="3.40.190.10">
    <property type="entry name" value="Periplasmic binding protein-like II"/>
    <property type="match status" value="4"/>
</dbReference>
<comment type="subcellular location">
    <subcellularLocation>
        <location evidence="1">Secreted</location>
    </subcellularLocation>
</comment>
<dbReference type="InterPro" id="IPR016357">
    <property type="entry name" value="Transferrin"/>
</dbReference>
<evidence type="ECO:0000256" key="5">
    <source>
        <dbReference type="PIRSR" id="PIRSR002549-2"/>
    </source>
</evidence>
<dbReference type="PROSITE" id="PS00205">
    <property type="entry name" value="TRANSFERRIN_LIKE_1"/>
    <property type="match status" value="1"/>
</dbReference>
<feature type="disulfide bond" evidence="7">
    <location>
        <begin position="57"/>
        <end position="80"/>
    </location>
</feature>
<dbReference type="GO" id="GO:0046872">
    <property type="term" value="F:metal ion binding"/>
    <property type="evidence" value="ECO:0007669"/>
    <property type="project" value="UniProtKB-KW"/>
</dbReference>
<feature type="disulfide bond" evidence="7">
    <location>
        <begin position="576"/>
        <end position="598"/>
    </location>
</feature>
<reference evidence="10" key="1">
    <citation type="journal article" date="2024" name="Gigascience">
        <title>Chromosome-level genome of the poultry shaft louse Menopon gallinae provides insight into the host-switching and adaptive evolution of parasitic lice.</title>
        <authorList>
            <person name="Xu Y."/>
            <person name="Ma L."/>
            <person name="Liu S."/>
            <person name="Liang Y."/>
            <person name="Liu Q."/>
            <person name="He Z."/>
            <person name="Tian L."/>
            <person name="Duan Y."/>
            <person name="Cai W."/>
            <person name="Li H."/>
            <person name="Song F."/>
        </authorList>
    </citation>
    <scope>NUCLEOTIDE SEQUENCE</scope>
    <source>
        <strain evidence="10">Cailab_2023a</strain>
    </source>
</reference>